<protein>
    <submittedName>
        <fullName evidence="3">MARVEL domain-containing protein</fullName>
    </submittedName>
</protein>
<keyword evidence="2" id="KW-1185">Reference proteome</keyword>
<dbReference type="Proteomes" id="UP000035642">
    <property type="component" value="Unassembled WGS sequence"/>
</dbReference>
<feature type="transmembrane region" description="Helical" evidence="1">
    <location>
        <begin position="72"/>
        <end position="94"/>
    </location>
</feature>
<feature type="transmembrane region" description="Helical" evidence="1">
    <location>
        <begin position="100"/>
        <end position="124"/>
    </location>
</feature>
<evidence type="ECO:0000313" key="3">
    <source>
        <dbReference type="WBParaSite" id="ACAC_0000422201-mRNA-1"/>
    </source>
</evidence>
<evidence type="ECO:0000256" key="1">
    <source>
        <dbReference type="SAM" id="Phobius"/>
    </source>
</evidence>
<accession>A0A0K0D2C7</accession>
<feature type="transmembrane region" description="Helical" evidence="1">
    <location>
        <begin position="35"/>
        <end position="60"/>
    </location>
</feature>
<name>A0A0K0D2C7_ANGCA</name>
<keyword evidence="1" id="KW-1133">Transmembrane helix</keyword>
<sequence>MIVLSTAALATDNSPRLRHVRPPMPKMCCIVPVNIVAIFGVASTSMLSSIIYVLCLVHLLKTSHELNGPKIIALLSVAEAIILLFTALFVWGFFAGRQRFLLPFTTLSCFLLFAVVGTLIATIVMSGDEFKTALAKSDGDDGSSLADLVIFRYRDHEHMCVGYSLHYDICDTHILL</sequence>
<organism evidence="2 3">
    <name type="scientific">Angiostrongylus cantonensis</name>
    <name type="common">Rat lungworm</name>
    <dbReference type="NCBI Taxonomy" id="6313"/>
    <lineage>
        <taxon>Eukaryota</taxon>
        <taxon>Metazoa</taxon>
        <taxon>Ecdysozoa</taxon>
        <taxon>Nematoda</taxon>
        <taxon>Chromadorea</taxon>
        <taxon>Rhabditida</taxon>
        <taxon>Rhabditina</taxon>
        <taxon>Rhabditomorpha</taxon>
        <taxon>Strongyloidea</taxon>
        <taxon>Metastrongylidae</taxon>
        <taxon>Angiostrongylus</taxon>
    </lineage>
</organism>
<proteinExistence type="predicted"/>
<keyword evidence="1" id="KW-0812">Transmembrane</keyword>
<dbReference type="WBParaSite" id="ACAC_0000422201-mRNA-1">
    <property type="protein sequence ID" value="ACAC_0000422201-mRNA-1"/>
    <property type="gene ID" value="ACAC_0000422201"/>
</dbReference>
<dbReference type="AlphaFoldDB" id="A0A0K0D2C7"/>
<reference evidence="3" key="2">
    <citation type="submission" date="2017-02" db="UniProtKB">
        <authorList>
            <consortium name="WormBaseParasite"/>
        </authorList>
    </citation>
    <scope>IDENTIFICATION</scope>
</reference>
<evidence type="ECO:0000313" key="2">
    <source>
        <dbReference type="Proteomes" id="UP000035642"/>
    </source>
</evidence>
<keyword evidence="1" id="KW-0472">Membrane</keyword>
<reference evidence="2" key="1">
    <citation type="submission" date="2012-09" db="EMBL/GenBank/DDBJ databases">
        <authorList>
            <person name="Martin A.A."/>
        </authorList>
    </citation>
    <scope>NUCLEOTIDE SEQUENCE</scope>
</reference>